<evidence type="ECO:0000313" key="3">
    <source>
        <dbReference type="Proteomes" id="UP000287188"/>
    </source>
</evidence>
<dbReference type="Proteomes" id="UP000287188">
    <property type="component" value="Unassembled WGS sequence"/>
</dbReference>
<keyword evidence="1" id="KW-0175">Coiled coil</keyword>
<name>A0A402AZ96_9CHLR</name>
<dbReference type="RefSeq" id="WP_126557604.1">
    <property type="nucleotide sequence ID" value="NZ_BIFS01000002.1"/>
</dbReference>
<reference evidence="3" key="1">
    <citation type="submission" date="2018-12" db="EMBL/GenBank/DDBJ databases">
        <title>Tengunoibacter tsumagoiensis gen. nov., sp. nov., Dictyobacter kobayashii sp. nov., D. alpinus sp. nov., and D. joshuensis sp. nov. and description of Dictyobacteraceae fam. nov. within the order Ktedonobacterales isolated from Tengu-no-mugimeshi.</title>
        <authorList>
            <person name="Wang C.M."/>
            <person name="Zheng Y."/>
            <person name="Sakai Y."/>
            <person name="Toyoda A."/>
            <person name="Minakuchi Y."/>
            <person name="Abe K."/>
            <person name="Yokota A."/>
            <person name="Yabe S."/>
        </authorList>
    </citation>
    <scope>NUCLEOTIDE SEQUENCE [LARGE SCALE GENOMIC DNA]</scope>
    <source>
        <strain evidence="3">Uno11</strain>
    </source>
</reference>
<organism evidence="2 3">
    <name type="scientific">Dictyobacter kobayashii</name>
    <dbReference type="NCBI Taxonomy" id="2014872"/>
    <lineage>
        <taxon>Bacteria</taxon>
        <taxon>Bacillati</taxon>
        <taxon>Chloroflexota</taxon>
        <taxon>Ktedonobacteria</taxon>
        <taxon>Ktedonobacterales</taxon>
        <taxon>Dictyobacteraceae</taxon>
        <taxon>Dictyobacter</taxon>
    </lineage>
</organism>
<feature type="coiled-coil region" evidence="1">
    <location>
        <begin position="19"/>
        <end position="46"/>
    </location>
</feature>
<sequence length="215" mass="25427">MQDDMLSTNSRELQQSEYDEQLLQRQKRLQTEAQQILEELKVVEKLSQVGQVRQTGSTTLGLMVWRDIDLQVSSPGLSAERAFTIMQPLLSHPYIKQVRYLHQSEHFKVEGLDERHFFMLFYQFHEPVEWKLDISFWLGEGIHPEPLHEAIEQQLTHETRLLILRIKDVWYQLPAYRNTVASTDIYDAVLQHGVRTLDDFDQYLSQRGKPTRHHS</sequence>
<dbReference type="AlphaFoldDB" id="A0A402AZ96"/>
<proteinExistence type="predicted"/>
<comment type="caution">
    <text evidence="2">The sequence shown here is derived from an EMBL/GenBank/DDBJ whole genome shotgun (WGS) entry which is preliminary data.</text>
</comment>
<protein>
    <recommendedName>
        <fullName evidence="4">Polymerase nucleotidyl transferase domain-containing protein</fullName>
    </recommendedName>
</protein>
<evidence type="ECO:0000256" key="1">
    <source>
        <dbReference type="SAM" id="Coils"/>
    </source>
</evidence>
<dbReference type="EMBL" id="BIFS01000002">
    <property type="protein sequence ID" value="GCE24385.1"/>
    <property type="molecule type" value="Genomic_DNA"/>
</dbReference>
<evidence type="ECO:0000313" key="2">
    <source>
        <dbReference type="EMBL" id="GCE24385.1"/>
    </source>
</evidence>
<accession>A0A402AZ96</accession>
<dbReference type="OrthoDB" id="7946528at2"/>
<keyword evidence="3" id="KW-1185">Reference proteome</keyword>
<evidence type="ECO:0008006" key="4">
    <source>
        <dbReference type="Google" id="ProtNLM"/>
    </source>
</evidence>
<gene>
    <name evidence="2" type="ORF">KDK_81850</name>
</gene>